<comment type="cofactor">
    <cofactor evidence="1 6">
        <name>pyridoxal 5'-phosphate</name>
        <dbReference type="ChEBI" id="CHEBI:597326"/>
    </cofactor>
</comment>
<evidence type="ECO:0000256" key="3">
    <source>
        <dbReference type="ARBA" id="ARBA00022576"/>
    </source>
</evidence>
<evidence type="ECO:0000259" key="7">
    <source>
        <dbReference type="Pfam" id="PF00155"/>
    </source>
</evidence>
<dbReference type="PROSITE" id="PS00105">
    <property type="entry name" value="AA_TRANSFER_CLASS_1"/>
    <property type="match status" value="1"/>
</dbReference>
<dbReference type="EC" id="2.6.1.-" evidence="6"/>
<dbReference type="EMBL" id="VFOP01000001">
    <property type="protein sequence ID" value="TQL49053.1"/>
    <property type="molecule type" value="Genomic_DNA"/>
</dbReference>
<protein>
    <recommendedName>
        <fullName evidence="6">Aminotransferase</fullName>
        <ecNumber evidence="6">2.6.1.-</ecNumber>
    </recommendedName>
</protein>
<dbReference type="InterPro" id="IPR004839">
    <property type="entry name" value="Aminotransferase_I/II_large"/>
</dbReference>
<dbReference type="RefSeq" id="WP_141783361.1">
    <property type="nucleotide sequence ID" value="NZ_BAAAIK010000008.1"/>
</dbReference>
<proteinExistence type="inferred from homology"/>
<evidence type="ECO:0000256" key="4">
    <source>
        <dbReference type="ARBA" id="ARBA00022679"/>
    </source>
</evidence>
<dbReference type="SUPFAM" id="SSF53383">
    <property type="entry name" value="PLP-dependent transferases"/>
    <property type="match status" value="1"/>
</dbReference>
<evidence type="ECO:0000256" key="1">
    <source>
        <dbReference type="ARBA" id="ARBA00001933"/>
    </source>
</evidence>
<dbReference type="GO" id="GO:0030170">
    <property type="term" value="F:pyridoxal phosphate binding"/>
    <property type="evidence" value="ECO:0007669"/>
    <property type="project" value="InterPro"/>
</dbReference>
<keyword evidence="3 6" id="KW-0032">Aminotransferase</keyword>
<accession>A0A542YLV1</accession>
<dbReference type="Gene3D" id="3.40.640.10">
    <property type="entry name" value="Type I PLP-dependent aspartate aminotransferase-like (Major domain)"/>
    <property type="match status" value="1"/>
</dbReference>
<dbReference type="InterPro" id="IPR050596">
    <property type="entry name" value="AspAT/PAT-like"/>
</dbReference>
<dbReference type="AlphaFoldDB" id="A0A542YLV1"/>
<keyword evidence="9" id="KW-1185">Reference proteome</keyword>
<dbReference type="InterPro" id="IPR015421">
    <property type="entry name" value="PyrdxlP-dep_Trfase_major"/>
</dbReference>
<evidence type="ECO:0000313" key="8">
    <source>
        <dbReference type="EMBL" id="TQL49053.1"/>
    </source>
</evidence>
<organism evidence="8 9">
    <name type="scientific">Ornithinicoccus hortensis</name>
    <dbReference type="NCBI Taxonomy" id="82346"/>
    <lineage>
        <taxon>Bacteria</taxon>
        <taxon>Bacillati</taxon>
        <taxon>Actinomycetota</taxon>
        <taxon>Actinomycetes</taxon>
        <taxon>Micrococcales</taxon>
        <taxon>Intrasporangiaceae</taxon>
        <taxon>Ornithinicoccus</taxon>
    </lineage>
</organism>
<dbReference type="Pfam" id="PF00155">
    <property type="entry name" value="Aminotran_1_2"/>
    <property type="match status" value="1"/>
</dbReference>
<gene>
    <name evidence="8" type="ORF">FB467_0118</name>
</gene>
<reference evidence="8 9" key="1">
    <citation type="submission" date="2019-06" db="EMBL/GenBank/DDBJ databases">
        <title>Sequencing the genomes of 1000 actinobacteria strains.</title>
        <authorList>
            <person name="Klenk H.-P."/>
        </authorList>
    </citation>
    <scope>NUCLEOTIDE SEQUENCE [LARGE SCALE GENOMIC DNA]</scope>
    <source>
        <strain evidence="8 9">DSM 12335</strain>
    </source>
</reference>
<keyword evidence="4 6" id="KW-0808">Transferase</keyword>
<comment type="similarity">
    <text evidence="2 6">Belongs to the class-I pyridoxal-phosphate-dependent aminotransferase family.</text>
</comment>
<comment type="caution">
    <text evidence="8">The sequence shown here is derived from an EMBL/GenBank/DDBJ whole genome shotgun (WGS) entry which is preliminary data.</text>
</comment>
<dbReference type="GO" id="GO:0006520">
    <property type="term" value="P:amino acid metabolic process"/>
    <property type="evidence" value="ECO:0007669"/>
    <property type="project" value="InterPro"/>
</dbReference>
<feature type="domain" description="Aminotransferase class I/classII large" evidence="7">
    <location>
        <begin position="31"/>
        <end position="378"/>
    </location>
</feature>
<dbReference type="InterPro" id="IPR015424">
    <property type="entry name" value="PyrdxlP-dep_Trfase"/>
</dbReference>
<dbReference type="PANTHER" id="PTHR46383">
    <property type="entry name" value="ASPARTATE AMINOTRANSFERASE"/>
    <property type="match status" value="1"/>
</dbReference>
<name>A0A542YLV1_9MICO</name>
<dbReference type="OrthoDB" id="9809616at2"/>
<evidence type="ECO:0000256" key="5">
    <source>
        <dbReference type="ARBA" id="ARBA00022898"/>
    </source>
</evidence>
<evidence type="ECO:0000256" key="2">
    <source>
        <dbReference type="ARBA" id="ARBA00007441"/>
    </source>
</evidence>
<evidence type="ECO:0000313" key="9">
    <source>
        <dbReference type="Proteomes" id="UP000319516"/>
    </source>
</evidence>
<dbReference type="CDD" id="cd00609">
    <property type="entry name" value="AAT_like"/>
    <property type="match status" value="1"/>
</dbReference>
<evidence type="ECO:0000256" key="6">
    <source>
        <dbReference type="RuleBase" id="RU000481"/>
    </source>
</evidence>
<dbReference type="PANTHER" id="PTHR46383:SF1">
    <property type="entry name" value="ASPARTATE AMINOTRANSFERASE"/>
    <property type="match status" value="1"/>
</dbReference>
<dbReference type="GO" id="GO:0008483">
    <property type="term" value="F:transaminase activity"/>
    <property type="evidence" value="ECO:0007669"/>
    <property type="project" value="UniProtKB-KW"/>
</dbReference>
<dbReference type="Proteomes" id="UP000319516">
    <property type="component" value="Unassembled WGS sequence"/>
</dbReference>
<dbReference type="InterPro" id="IPR004838">
    <property type="entry name" value="NHTrfase_class1_PyrdxlP-BS"/>
</dbReference>
<sequence>MSIPTITGSARVSGLRPSTIRAMAVGAPGDTIDLGLGVPGWDLPEPARRALSECASTPGPLGYGPNEGLPELVTAIAAHHGLPGVNGDAGESARRVMVTSGAQAALYAVFQAHVSPGQRVLVSDPGFPAYGTLAALAGGEPVRYRLGPCGELDPAEFARALEETDGVALAVLNHPGNPTGGGASREALTAVATAARAAGVLLLSDEVYREVHLGRRPLSLHDVTESGVVVSSASKGWAAPGLRVGWAVGDPDLLAPARLVHNSMTTAAAIPGQRAAAALLRHSPDVLRDTRRQLIARWSVAQTAPEPVRARYTPAGGFYLWLPLPEWALADPLAHCRRVRDEGRVVVVPGTAFGPGGAGHVRVSCGGDPKALAEGLTRMAPFWERP</sequence>
<keyword evidence="5" id="KW-0663">Pyridoxal phosphate</keyword>